<dbReference type="SFLD" id="SFLDG00179">
    <property type="entry name" value="mandelate_racemase"/>
    <property type="match status" value="1"/>
</dbReference>
<dbReference type="SFLD" id="SFLDS00001">
    <property type="entry name" value="Enolase"/>
    <property type="match status" value="1"/>
</dbReference>
<dbReference type="SUPFAM" id="SSF51604">
    <property type="entry name" value="Enolase C-terminal domain-like"/>
    <property type="match status" value="1"/>
</dbReference>
<dbReference type="InterPro" id="IPR013341">
    <property type="entry name" value="Mandelate_racemase_N_dom"/>
</dbReference>
<comment type="cofactor">
    <cofactor evidence="1">
        <name>Mg(2+)</name>
        <dbReference type="ChEBI" id="CHEBI:18420"/>
    </cofactor>
</comment>
<reference evidence="5" key="1">
    <citation type="journal article" date="2014" name="Int. J. Syst. Evol. Microbiol.">
        <title>Complete genome of a new Firmicutes species belonging to the dominant human colonic microbiota ('Ruminococcus bicirculans') reveals two chromosomes and a selective capacity to utilize plant glucans.</title>
        <authorList>
            <consortium name="NISC Comparative Sequencing Program"/>
            <person name="Wegmann U."/>
            <person name="Louis P."/>
            <person name="Goesmann A."/>
            <person name="Henrissat B."/>
            <person name="Duncan S.H."/>
            <person name="Flint H.J."/>
        </authorList>
    </citation>
    <scope>NUCLEOTIDE SEQUENCE</scope>
    <source>
        <strain evidence="5">CECT 7703</strain>
    </source>
</reference>
<dbReference type="InterPro" id="IPR029065">
    <property type="entry name" value="Enolase_C-like"/>
</dbReference>
<evidence type="ECO:0000256" key="1">
    <source>
        <dbReference type="ARBA" id="ARBA00001946"/>
    </source>
</evidence>
<dbReference type="RefSeq" id="WP_290332224.1">
    <property type="nucleotide sequence ID" value="NZ_JAUFPU010000005.1"/>
</dbReference>
<feature type="domain" description="Mandelate racemase/muconate lactonizing enzyme C-terminal" evidence="4">
    <location>
        <begin position="137"/>
        <end position="245"/>
    </location>
</feature>
<dbReference type="SMART" id="SM00922">
    <property type="entry name" value="MR_MLE"/>
    <property type="match status" value="1"/>
</dbReference>
<dbReference type="EMBL" id="JAUFPU010000005">
    <property type="protein sequence ID" value="MDN3576698.1"/>
    <property type="molecule type" value="Genomic_DNA"/>
</dbReference>
<name>A0ABT8B365_9NEIS</name>
<dbReference type="CDD" id="cd03316">
    <property type="entry name" value="MR_like"/>
    <property type="match status" value="1"/>
</dbReference>
<proteinExistence type="predicted"/>
<evidence type="ECO:0000313" key="5">
    <source>
        <dbReference type="EMBL" id="MDN3576698.1"/>
    </source>
</evidence>
<dbReference type="Gene3D" id="3.20.20.120">
    <property type="entry name" value="Enolase-like C-terminal domain"/>
    <property type="match status" value="1"/>
</dbReference>
<evidence type="ECO:0000259" key="4">
    <source>
        <dbReference type="SMART" id="SM00922"/>
    </source>
</evidence>
<comment type="caution">
    <text evidence="5">The sequence shown here is derived from an EMBL/GenBank/DDBJ whole genome shotgun (WGS) entry which is preliminary data.</text>
</comment>
<dbReference type="InterPro" id="IPR036849">
    <property type="entry name" value="Enolase-like_C_sf"/>
</dbReference>
<protein>
    <submittedName>
        <fullName evidence="5">Mandelate racemase/muconate lactonizing enzyme family protein</fullName>
    </submittedName>
</protein>
<dbReference type="InterPro" id="IPR029017">
    <property type="entry name" value="Enolase-like_N"/>
</dbReference>
<gene>
    <name evidence="5" type="ORF">QWZ03_07975</name>
</gene>
<dbReference type="Gene3D" id="3.30.390.10">
    <property type="entry name" value="Enolase-like, N-terminal domain"/>
    <property type="match status" value="1"/>
</dbReference>
<dbReference type="PANTHER" id="PTHR13794:SF58">
    <property type="entry name" value="MITOCHONDRIAL ENOLASE SUPERFAMILY MEMBER 1"/>
    <property type="match status" value="1"/>
</dbReference>
<dbReference type="Pfam" id="PF13378">
    <property type="entry name" value="MR_MLE_C"/>
    <property type="match status" value="1"/>
</dbReference>
<evidence type="ECO:0000313" key="6">
    <source>
        <dbReference type="Proteomes" id="UP001180081"/>
    </source>
</evidence>
<organism evidence="5 6">
    <name type="scientific">Chitinimonas viridis</name>
    <dbReference type="NCBI Taxonomy" id="664880"/>
    <lineage>
        <taxon>Bacteria</taxon>
        <taxon>Pseudomonadati</taxon>
        <taxon>Pseudomonadota</taxon>
        <taxon>Betaproteobacteria</taxon>
        <taxon>Neisseriales</taxon>
        <taxon>Chitinibacteraceae</taxon>
        <taxon>Chitinimonas</taxon>
    </lineage>
</organism>
<accession>A0ABT8B365</accession>
<keyword evidence="3" id="KW-0460">Magnesium</keyword>
<evidence type="ECO:0000256" key="3">
    <source>
        <dbReference type="ARBA" id="ARBA00022842"/>
    </source>
</evidence>
<dbReference type="Pfam" id="PF02746">
    <property type="entry name" value="MR_MLE_N"/>
    <property type="match status" value="1"/>
</dbReference>
<sequence>MSKIAHIELYHVAYPLKRAFYPSWIPGYPQTENRFDLIRVITECGAEGWSAGPAMGRERRGFGELIAPYLIGLDATDIPLIQQRLREMSYLGLRNAWIEPAFWDIKGKLAGKPVYQLLGAEAGNIRLYASTGEVKSPGERVEEALARHQEGFSAIKLRVHDFDERQDIAQVEAVIKAVGDRMKVAVDANQAWRVTAIADAPLWDLARAKRFADACADLGVAWIEEPLPMDDYAGQAELTAYSRVPIAGGELHTGGLAELKMMIERRCYAYFQPDAMFTGGIAQTLEVIRLCKNAGLKYTPHTWTNGIGFAVNLQLMAVGGNREQGLLEYPLNPPSWTVEARDAILTEPFMHHRGELALPTTPGLGFDIDRRALRRYGRRFFSMGRLGLMLHTVRQKGFKTAREIDTTRRLHGVKAKELA</sequence>
<keyword evidence="6" id="KW-1185">Reference proteome</keyword>
<dbReference type="SUPFAM" id="SSF54826">
    <property type="entry name" value="Enolase N-terminal domain-like"/>
    <property type="match status" value="1"/>
</dbReference>
<evidence type="ECO:0000256" key="2">
    <source>
        <dbReference type="ARBA" id="ARBA00022723"/>
    </source>
</evidence>
<dbReference type="InterPro" id="IPR013342">
    <property type="entry name" value="Mandelate_racemase_C"/>
</dbReference>
<dbReference type="PANTHER" id="PTHR13794">
    <property type="entry name" value="ENOLASE SUPERFAMILY, MANDELATE RACEMASE"/>
    <property type="match status" value="1"/>
</dbReference>
<keyword evidence="2" id="KW-0479">Metal-binding</keyword>
<dbReference type="Proteomes" id="UP001180081">
    <property type="component" value="Unassembled WGS sequence"/>
</dbReference>
<reference evidence="5" key="2">
    <citation type="submission" date="2023-06" db="EMBL/GenBank/DDBJ databases">
        <authorList>
            <person name="Lucena T."/>
            <person name="Sun Q."/>
        </authorList>
    </citation>
    <scope>NUCLEOTIDE SEQUENCE</scope>
    <source>
        <strain evidence="5">CECT 7703</strain>
    </source>
</reference>
<dbReference type="InterPro" id="IPR046945">
    <property type="entry name" value="RHMD-like"/>
</dbReference>